<dbReference type="RefSeq" id="WP_188773151.1">
    <property type="nucleotide sequence ID" value="NZ_BMHK01000053.1"/>
</dbReference>
<keyword evidence="5 7" id="KW-1133">Transmembrane helix</keyword>
<dbReference type="PANTHER" id="PTHR42718">
    <property type="entry name" value="MAJOR FACILITATOR SUPERFAMILY MULTIDRUG TRANSPORTER MFSC"/>
    <property type="match status" value="1"/>
</dbReference>
<feature type="transmembrane region" description="Helical" evidence="7">
    <location>
        <begin position="405"/>
        <end position="428"/>
    </location>
</feature>
<dbReference type="Proteomes" id="UP000608154">
    <property type="component" value="Unassembled WGS sequence"/>
</dbReference>
<gene>
    <name evidence="9" type="ORF">GCM10011494_38160</name>
</gene>
<evidence type="ECO:0000259" key="8">
    <source>
        <dbReference type="PROSITE" id="PS50850"/>
    </source>
</evidence>
<feature type="transmembrane region" description="Helical" evidence="7">
    <location>
        <begin position="234"/>
        <end position="254"/>
    </location>
</feature>
<feature type="transmembrane region" description="Helical" evidence="7">
    <location>
        <begin position="209"/>
        <end position="228"/>
    </location>
</feature>
<dbReference type="Pfam" id="PF07690">
    <property type="entry name" value="MFS_1"/>
    <property type="match status" value="1"/>
</dbReference>
<dbReference type="EMBL" id="BMHK01000053">
    <property type="protein sequence ID" value="GGC15645.1"/>
    <property type="molecule type" value="Genomic_DNA"/>
</dbReference>
<dbReference type="PROSITE" id="PS50850">
    <property type="entry name" value="MFS"/>
    <property type="match status" value="1"/>
</dbReference>
<keyword evidence="4 7" id="KW-0812">Transmembrane</keyword>
<feature type="transmembrane region" description="Helical" evidence="7">
    <location>
        <begin position="143"/>
        <end position="162"/>
    </location>
</feature>
<protein>
    <submittedName>
        <fullName evidence="9">MFS transporter</fullName>
    </submittedName>
</protein>
<dbReference type="InterPro" id="IPR036259">
    <property type="entry name" value="MFS_trans_sf"/>
</dbReference>
<comment type="subcellular location">
    <subcellularLocation>
        <location evidence="1">Cell membrane</location>
        <topology evidence="1">Multi-pass membrane protein</topology>
    </subcellularLocation>
</comment>
<evidence type="ECO:0000256" key="4">
    <source>
        <dbReference type="ARBA" id="ARBA00022692"/>
    </source>
</evidence>
<keyword evidence="2" id="KW-0813">Transport</keyword>
<dbReference type="GO" id="GO:0005886">
    <property type="term" value="C:plasma membrane"/>
    <property type="evidence" value="ECO:0007669"/>
    <property type="project" value="UniProtKB-SubCell"/>
</dbReference>
<evidence type="ECO:0000313" key="10">
    <source>
        <dbReference type="Proteomes" id="UP000608154"/>
    </source>
</evidence>
<organism evidence="9 10">
    <name type="scientific">Novosphingobium endophyticum</name>
    <dbReference type="NCBI Taxonomy" id="1955250"/>
    <lineage>
        <taxon>Bacteria</taxon>
        <taxon>Pseudomonadati</taxon>
        <taxon>Pseudomonadota</taxon>
        <taxon>Alphaproteobacteria</taxon>
        <taxon>Sphingomonadales</taxon>
        <taxon>Sphingomonadaceae</taxon>
        <taxon>Novosphingobium</taxon>
    </lineage>
</organism>
<dbReference type="Gene3D" id="1.20.1720.10">
    <property type="entry name" value="Multidrug resistance protein D"/>
    <property type="match status" value="1"/>
</dbReference>
<name>A0A916TW06_9SPHN</name>
<feature type="transmembrane region" description="Helical" evidence="7">
    <location>
        <begin position="59"/>
        <end position="77"/>
    </location>
</feature>
<proteinExistence type="predicted"/>
<evidence type="ECO:0000256" key="2">
    <source>
        <dbReference type="ARBA" id="ARBA00022448"/>
    </source>
</evidence>
<comment type="caution">
    <text evidence="9">The sequence shown here is derived from an EMBL/GenBank/DDBJ whole genome shotgun (WGS) entry which is preliminary data.</text>
</comment>
<keyword evidence="10" id="KW-1185">Reference proteome</keyword>
<reference evidence="9" key="1">
    <citation type="journal article" date="2014" name="Int. J. Syst. Evol. Microbiol.">
        <title>Complete genome sequence of Corynebacterium casei LMG S-19264T (=DSM 44701T), isolated from a smear-ripened cheese.</title>
        <authorList>
            <consortium name="US DOE Joint Genome Institute (JGI-PGF)"/>
            <person name="Walter F."/>
            <person name="Albersmeier A."/>
            <person name="Kalinowski J."/>
            <person name="Ruckert C."/>
        </authorList>
    </citation>
    <scope>NUCLEOTIDE SEQUENCE</scope>
    <source>
        <strain evidence="9">CGMCC 1.15095</strain>
    </source>
</reference>
<reference evidence="9" key="2">
    <citation type="submission" date="2020-09" db="EMBL/GenBank/DDBJ databases">
        <authorList>
            <person name="Sun Q."/>
            <person name="Zhou Y."/>
        </authorList>
    </citation>
    <scope>NUCLEOTIDE SEQUENCE</scope>
    <source>
        <strain evidence="9">CGMCC 1.15095</strain>
    </source>
</reference>
<feature type="transmembrane region" description="Helical" evidence="7">
    <location>
        <begin position="313"/>
        <end position="330"/>
    </location>
</feature>
<feature type="domain" description="Major facilitator superfamily (MFS) profile" evidence="8">
    <location>
        <begin position="23"/>
        <end position="464"/>
    </location>
</feature>
<feature type="transmembrane region" description="Helical" evidence="7">
    <location>
        <begin position="174"/>
        <end position="197"/>
    </location>
</feature>
<feature type="transmembrane region" description="Helical" evidence="7">
    <location>
        <begin position="89"/>
        <end position="112"/>
    </location>
</feature>
<dbReference type="PANTHER" id="PTHR42718:SF46">
    <property type="entry name" value="BLR6921 PROTEIN"/>
    <property type="match status" value="1"/>
</dbReference>
<dbReference type="AlphaFoldDB" id="A0A916TW06"/>
<dbReference type="InterPro" id="IPR020846">
    <property type="entry name" value="MFS_dom"/>
</dbReference>
<feature type="transmembrane region" description="Helical" evidence="7">
    <location>
        <begin position="440"/>
        <end position="460"/>
    </location>
</feature>
<evidence type="ECO:0000256" key="6">
    <source>
        <dbReference type="ARBA" id="ARBA00023136"/>
    </source>
</evidence>
<sequence length="481" mass="50926">MIASLAAPAESESRPPPKRMRAIALLAASAMFMESLDGTIVAIALPAMAGHFRVDAADMHVGITSYLIALAVLLPLSNWAAEQWGPRRVFVTAVGLFTLASIACAASQTLLAFAIARLFQGSAAAMMTPVGRLVVLRHTEKSGLINAVALLTWPALLAPAVAPPLGGLIVEHLSWQWIFFLNLPLGFFGIIAALRVLPPRWPSSGQSRPDWTGLVLWAITAAMLIGGIESAKRTSPPVIVIALSAGLVAALLCWRHFHAWPRPLLDIKLIGRHRSFGAAVREGTVFRASILATPFLLPLYFHVGLGKSISETGLLIMIGMAGNIGIKAVTSPILRRVGFQRILVGNGLLLGAGFAAFMLTGPDTPFVVLAAMLLFNGLSRSMQFTTLNTLAFADVAPDEMPHANTLLSTTLQISGAIGVAVGALALQIGSRFHGEETPAAFHLCFAAIAVMSFAAAISCMRLDTTIGSGLILRRTGNMRND</sequence>
<evidence type="ECO:0000256" key="1">
    <source>
        <dbReference type="ARBA" id="ARBA00004651"/>
    </source>
</evidence>
<evidence type="ECO:0000313" key="9">
    <source>
        <dbReference type="EMBL" id="GGC15645.1"/>
    </source>
</evidence>
<keyword evidence="3" id="KW-1003">Cell membrane</keyword>
<evidence type="ECO:0000256" key="7">
    <source>
        <dbReference type="SAM" id="Phobius"/>
    </source>
</evidence>
<feature type="transmembrane region" description="Helical" evidence="7">
    <location>
        <begin position="284"/>
        <end position="301"/>
    </location>
</feature>
<dbReference type="Gene3D" id="1.20.1250.20">
    <property type="entry name" value="MFS general substrate transporter like domains"/>
    <property type="match status" value="1"/>
</dbReference>
<feature type="transmembrane region" description="Helical" evidence="7">
    <location>
        <begin position="23"/>
        <end position="47"/>
    </location>
</feature>
<dbReference type="GO" id="GO:0022857">
    <property type="term" value="F:transmembrane transporter activity"/>
    <property type="evidence" value="ECO:0007669"/>
    <property type="project" value="InterPro"/>
</dbReference>
<dbReference type="SUPFAM" id="SSF103473">
    <property type="entry name" value="MFS general substrate transporter"/>
    <property type="match status" value="1"/>
</dbReference>
<evidence type="ECO:0000256" key="3">
    <source>
        <dbReference type="ARBA" id="ARBA00022475"/>
    </source>
</evidence>
<accession>A0A916TW06</accession>
<evidence type="ECO:0000256" key="5">
    <source>
        <dbReference type="ARBA" id="ARBA00022989"/>
    </source>
</evidence>
<keyword evidence="6 7" id="KW-0472">Membrane</keyword>
<dbReference type="InterPro" id="IPR011701">
    <property type="entry name" value="MFS"/>
</dbReference>